<evidence type="ECO:0000313" key="2">
    <source>
        <dbReference type="EMBL" id="KAE9386825.1"/>
    </source>
</evidence>
<feature type="region of interest" description="Disordered" evidence="1">
    <location>
        <begin position="1"/>
        <end position="195"/>
    </location>
</feature>
<dbReference type="EMBL" id="ML769845">
    <property type="protein sequence ID" value="KAE9386825.1"/>
    <property type="molecule type" value="Genomic_DNA"/>
</dbReference>
<feature type="compositionally biased region" description="Polar residues" evidence="1">
    <location>
        <begin position="1"/>
        <end position="10"/>
    </location>
</feature>
<reference evidence="2" key="1">
    <citation type="journal article" date="2019" name="Environ. Microbiol.">
        <title>Fungal ecological strategies reflected in gene transcription - a case study of two litter decomposers.</title>
        <authorList>
            <person name="Barbi F."/>
            <person name="Kohler A."/>
            <person name="Barry K."/>
            <person name="Baskaran P."/>
            <person name="Daum C."/>
            <person name="Fauchery L."/>
            <person name="Ihrmark K."/>
            <person name="Kuo A."/>
            <person name="LaButti K."/>
            <person name="Lipzen A."/>
            <person name="Morin E."/>
            <person name="Grigoriev I.V."/>
            <person name="Henrissat B."/>
            <person name="Lindahl B."/>
            <person name="Martin F."/>
        </authorList>
    </citation>
    <scope>NUCLEOTIDE SEQUENCE</scope>
    <source>
        <strain evidence="2">JB14</strain>
    </source>
</reference>
<feature type="compositionally biased region" description="Low complexity" evidence="1">
    <location>
        <begin position="250"/>
        <end position="269"/>
    </location>
</feature>
<feature type="region of interest" description="Disordered" evidence="1">
    <location>
        <begin position="414"/>
        <end position="455"/>
    </location>
</feature>
<accession>A0A6A4GNN4</accession>
<organism evidence="2 3">
    <name type="scientific">Gymnopus androsaceus JB14</name>
    <dbReference type="NCBI Taxonomy" id="1447944"/>
    <lineage>
        <taxon>Eukaryota</taxon>
        <taxon>Fungi</taxon>
        <taxon>Dikarya</taxon>
        <taxon>Basidiomycota</taxon>
        <taxon>Agaricomycotina</taxon>
        <taxon>Agaricomycetes</taxon>
        <taxon>Agaricomycetidae</taxon>
        <taxon>Agaricales</taxon>
        <taxon>Marasmiineae</taxon>
        <taxon>Omphalotaceae</taxon>
        <taxon>Gymnopus</taxon>
    </lineage>
</organism>
<protein>
    <submittedName>
        <fullName evidence="2">Uncharacterized protein</fullName>
    </submittedName>
</protein>
<name>A0A6A4GNN4_9AGAR</name>
<feature type="region of interest" description="Disordered" evidence="1">
    <location>
        <begin position="227"/>
        <end position="400"/>
    </location>
</feature>
<feature type="compositionally biased region" description="Basic and acidic residues" evidence="1">
    <location>
        <begin position="93"/>
        <end position="158"/>
    </location>
</feature>
<keyword evidence="3" id="KW-1185">Reference proteome</keyword>
<evidence type="ECO:0000313" key="3">
    <source>
        <dbReference type="Proteomes" id="UP000799118"/>
    </source>
</evidence>
<feature type="compositionally biased region" description="Low complexity" evidence="1">
    <location>
        <begin position="321"/>
        <end position="335"/>
    </location>
</feature>
<gene>
    <name evidence="2" type="ORF">BT96DRAFT_507063</name>
</gene>
<dbReference type="AlphaFoldDB" id="A0A6A4GNN4"/>
<proteinExistence type="predicted"/>
<feature type="compositionally biased region" description="Pro residues" evidence="1">
    <location>
        <begin position="415"/>
        <end position="425"/>
    </location>
</feature>
<dbReference type="Proteomes" id="UP000799118">
    <property type="component" value="Unassembled WGS sequence"/>
</dbReference>
<evidence type="ECO:0000256" key="1">
    <source>
        <dbReference type="SAM" id="MobiDB-lite"/>
    </source>
</evidence>
<feature type="compositionally biased region" description="Polar residues" evidence="1">
    <location>
        <begin position="347"/>
        <end position="359"/>
    </location>
</feature>
<sequence length="455" mass="48412">MSPSIGNISPATPPEVEPMEANDGVVDKFDGKGQDPSTSASLNIKEPLPPSSAVEVNGQHAERTDASATSAGPTPLIATPSMPMHTPSKVKMSLKDFAMRKRRQKEEEQQREKEEREREEQKKDAPPQELELKDGDGKEDNHSKDSEGASRPEIMREIMEDDATMHAASPTSPVSVAPAEQKAEVREQKQTQSDMDVIMKASETLNKLMVSSKAVWTTTSKMVNGLNEHPSLSALPTFPPATELSPCPTTFSGTSLPSRSSLSPFASSSQMEQEVSPKELSKVSSGCASRHVRRASHEDGEIVDNDDQTSSPSAPPPPPSTSNKQPSHSSSIPKSYSPPPRAFKFPDTNTVNEQRSRTPPTQPRSFALRSPSVSSLPHGSPPMRSLDLSGSGNTSIPAPLTSIAASSPAIMAPLTAPPTAAPPVNPALGRTPPSGPRALTSITTATGCSRERISS</sequence>